<protein>
    <submittedName>
        <fullName evidence="1">Uncharacterized protein</fullName>
    </submittedName>
</protein>
<reference evidence="1 2" key="1">
    <citation type="submission" date="2017-10" db="EMBL/GenBank/DDBJ databases">
        <title>Resolving the taxonomy of Roseburia spp., Eubacterium rectale and Agathobacter spp. through phylogenomic analysis.</title>
        <authorList>
            <person name="Sheridan P.O."/>
            <person name="Walker A.W."/>
            <person name="Duncan S.H."/>
            <person name="Scott K.P."/>
            <person name="Toole P.W.O."/>
            <person name="Luis P."/>
            <person name="Flint H.J."/>
        </authorList>
    </citation>
    <scope>NUCLEOTIDE SEQUENCE [LARGE SCALE GENOMIC DNA]</scope>
    <source>
        <strain evidence="1 2">JK623</strain>
    </source>
</reference>
<keyword evidence="2" id="KW-1185">Reference proteome</keyword>
<dbReference type="Proteomes" id="UP000224563">
    <property type="component" value="Unassembled WGS sequence"/>
</dbReference>
<dbReference type="EMBL" id="PDYG01000127">
    <property type="protein sequence ID" value="PHU36719.1"/>
    <property type="molecule type" value="Genomic_DNA"/>
</dbReference>
<proteinExistence type="predicted"/>
<evidence type="ECO:0000313" key="1">
    <source>
        <dbReference type="EMBL" id="PHU36719.1"/>
    </source>
</evidence>
<evidence type="ECO:0000313" key="2">
    <source>
        <dbReference type="Proteomes" id="UP000224563"/>
    </source>
</evidence>
<sequence>MHPSPAKAYERAQKPRVRMHASVAKAYERAKNLGFVCMPARQKHTNEPKNIRKIVKGLPGLWTEDVSQYML</sequence>
<accession>A0A2G3E0H3</accession>
<name>A0A2G3E0H3_9FIRM</name>
<comment type="caution">
    <text evidence="1">The sequence shown here is derived from an EMBL/GenBank/DDBJ whole genome shotgun (WGS) entry which is preliminary data.</text>
</comment>
<dbReference type="AlphaFoldDB" id="A0A2G3E0H3"/>
<reference evidence="1 2" key="2">
    <citation type="submission" date="2017-10" db="EMBL/GenBank/DDBJ databases">
        <authorList>
            <person name="Banno H."/>
            <person name="Chua N.-H."/>
        </authorList>
    </citation>
    <scope>NUCLEOTIDE SEQUENCE [LARGE SCALE GENOMIC DNA]</scope>
    <source>
        <strain evidence="1 2">JK623</strain>
    </source>
</reference>
<organism evidence="1 2">
    <name type="scientific">Agathobacter ruminis</name>
    <dbReference type="NCBI Taxonomy" id="1712665"/>
    <lineage>
        <taxon>Bacteria</taxon>
        <taxon>Bacillati</taxon>
        <taxon>Bacillota</taxon>
        <taxon>Clostridia</taxon>
        <taxon>Lachnospirales</taxon>
        <taxon>Lachnospiraceae</taxon>
        <taxon>Agathobacter</taxon>
    </lineage>
</organism>
<gene>
    <name evidence="1" type="ORF">CSX02_11850</name>
</gene>